<evidence type="ECO:0000259" key="6">
    <source>
        <dbReference type="SMART" id="SM00849"/>
    </source>
</evidence>
<dbReference type="SMART" id="SM00849">
    <property type="entry name" value="Lactamase_B"/>
    <property type="match status" value="1"/>
</dbReference>
<accession>A0A6N7ISL6</accession>
<comment type="caution">
    <text evidence="7">The sequence shown here is derived from an EMBL/GenBank/DDBJ whole genome shotgun (WGS) entry which is preliminary data.</text>
</comment>
<dbReference type="CDD" id="cd07729">
    <property type="entry name" value="AHL_lactonase_MBL-fold"/>
    <property type="match status" value="1"/>
</dbReference>
<sequence length="252" mass="28905">METYQIIPVNVGDFLSMEKSNLTYGLDAGHKFVAPIIMYLVKGKDKLILVDTGAGDEEWAAKYHHPIRQSERQKPINALKEVGVDPEDIEIVVNTHLHWDHCFNNALFPKAKIYVQKKEMEYAINPLPCHYVYYESYHIGLYPQWLKSLDRIQAVEGDLNLLPGIDLVTIPGHTPGMQGVLVNTNDGKYLIASDCLGMFENWEGNQMYRHIPSGIHYSLPEYYKTFDKMEKICDFVLPGHDPKVFFKKVYPG</sequence>
<organism evidence="7 8">
    <name type="scientific">Desulfofundulus thermobenzoicus</name>
    <dbReference type="NCBI Taxonomy" id="29376"/>
    <lineage>
        <taxon>Bacteria</taxon>
        <taxon>Bacillati</taxon>
        <taxon>Bacillota</taxon>
        <taxon>Clostridia</taxon>
        <taxon>Eubacteriales</taxon>
        <taxon>Peptococcaceae</taxon>
        <taxon>Desulfofundulus</taxon>
    </lineage>
</organism>
<name>A0A6N7ISL6_9FIRM</name>
<evidence type="ECO:0000256" key="4">
    <source>
        <dbReference type="ARBA" id="ARBA00022801"/>
    </source>
</evidence>
<evidence type="ECO:0000313" key="7">
    <source>
        <dbReference type="EMBL" id="MQL53125.1"/>
    </source>
</evidence>
<evidence type="ECO:0000256" key="3">
    <source>
        <dbReference type="ARBA" id="ARBA00022723"/>
    </source>
</evidence>
<dbReference type="InterPro" id="IPR001279">
    <property type="entry name" value="Metallo-B-lactamas"/>
</dbReference>
<proteinExistence type="inferred from homology"/>
<keyword evidence="4 7" id="KW-0378">Hydrolase</keyword>
<dbReference type="SUPFAM" id="SSF56281">
    <property type="entry name" value="Metallo-hydrolase/oxidoreductase"/>
    <property type="match status" value="1"/>
</dbReference>
<keyword evidence="8" id="KW-1185">Reference proteome</keyword>
<evidence type="ECO:0000313" key="8">
    <source>
        <dbReference type="Proteomes" id="UP000441717"/>
    </source>
</evidence>
<dbReference type="EMBL" id="WHYR01000039">
    <property type="protein sequence ID" value="MQL53125.1"/>
    <property type="molecule type" value="Genomic_DNA"/>
</dbReference>
<evidence type="ECO:0000256" key="5">
    <source>
        <dbReference type="ARBA" id="ARBA00022833"/>
    </source>
</evidence>
<dbReference type="Gene3D" id="3.60.15.10">
    <property type="entry name" value="Ribonuclease Z/Hydroxyacylglutathione hydrolase-like"/>
    <property type="match status" value="1"/>
</dbReference>
<dbReference type="Proteomes" id="UP000441717">
    <property type="component" value="Unassembled WGS sequence"/>
</dbReference>
<comment type="cofactor">
    <cofactor evidence="1">
        <name>Zn(2+)</name>
        <dbReference type="ChEBI" id="CHEBI:29105"/>
    </cofactor>
</comment>
<dbReference type="RefSeq" id="WP_152947577.1">
    <property type="nucleotide sequence ID" value="NZ_WHYR01000039.1"/>
</dbReference>
<dbReference type="Pfam" id="PF00753">
    <property type="entry name" value="Lactamase_B"/>
    <property type="match status" value="1"/>
</dbReference>
<reference evidence="7 8" key="1">
    <citation type="submission" date="2019-10" db="EMBL/GenBank/DDBJ databases">
        <title>Comparative genomics of sulfur disproportionating microorganisms.</title>
        <authorList>
            <person name="Ward L.M."/>
            <person name="Bertran E."/>
            <person name="Johnston D."/>
        </authorList>
    </citation>
    <scope>NUCLEOTIDE SEQUENCE [LARGE SCALE GENOMIC DNA]</scope>
    <source>
        <strain evidence="7 8">DSM 14055</strain>
    </source>
</reference>
<dbReference type="InterPro" id="IPR051013">
    <property type="entry name" value="MBL_superfamily_lactonases"/>
</dbReference>
<dbReference type="InterPro" id="IPR036866">
    <property type="entry name" value="RibonucZ/Hydroxyglut_hydro"/>
</dbReference>
<dbReference type="AlphaFoldDB" id="A0A6N7ISL6"/>
<feature type="domain" description="Metallo-beta-lactamase" evidence="6">
    <location>
        <begin position="35"/>
        <end position="240"/>
    </location>
</feature>
<comment type="similarity">
    <text evidence="2">Belongs to the metallo-beta-lactamase superfamily.</text>
</comment>
<gene>
    <name evidence="7" type="ORF">GFC01_12840</name>
</gene>
<dbReference type="PANTHER" id="PTHR42978">
    <property type="entry name" value="QUORUM-QUENCHING LACTONASE YTNP-RELATED-RELATED"/>
    <property type="match status" value="1"/>
</dbReference>
<dbReference type="GO" id="GO:0016787">
    <property type="term" value="F:hydrolase activity"/>
    <property type="evidence" value="ECO:0007669"/>
    <property type="project" value="UniProtKB-KW"/>
</dbReference>
<keyword evidence="5" id="KW-0862">Zinc</keyword>
<dbReference type="GO" id="GO:0046872">
    <property type="term" value="F:metal ion binding"/>
    <property type="evidence" value="ECO:0007669"/>
    <property type="project" value="UniProtKB-KW"/>
</dbReference>
<keyword evidence="3" id="KW-0479">Metal-binding</keyword>
<protein>
    <submittedName>
        <fullName evidence="7">MBL fold metallo-hydrolase</fullName>
    </submittedName>
</protein>
<dbReference type="OrthoDB" id="9761531at2"/>
<evidence type="ECO:0000256" key="2">
    <source>
        <dbReference type="ARBA" id="ARBA00007749"/>
    </source>
</evidence>
<dbReference type="PANTHER" id="PTHR42978:SF7">
    <property type="entry name" value="METALLO-HYDROLASE RV2300C-RELATED"/>
    <property type="match status" value="1"/>
</dbReference>
<evidence type="ECO:0000256" key="1">
    <source>
        <dbReference type="ARBA" id="ARBA00001947"/>
    </source>
</evidence>